<accession>A0A150JA02</accession>
<name>A0A150JGQ2_9EURY</name>
<dbReference type="PANTHER" id="PTHR45266">
    <property type="entry name" value="OXALOACETATE DECARBOXYLASE ALPHA CHAIN"/>
    <property type="match status" value="1"/>
</dbReference>
<dbReference type="Gene3D" id="2.40.50.100">
    <property type="match status" value="1"/>
</dbReference>
<proteinExistence type="predicted"/>
<dbReference type="SUPFAM" id="SSF51230">
    <property type="entry name" value="Single hybrid motif"/>
    <property type="match status" value="1"/>
</dbReference>
<dbReference type="GO" id="GO:0004736">
    <property type="term" value="F:pyruvate carboxylase activity"/>
    <property type="evidence" value="ECO:0007669"/>
    <property type="project" value="UniProtKB-EC"/>
</dbReference>
<evidence type="ECO:0000256" key="1">
    <source>
        <dbReference type="ARBA" id="ARBA00023267"/>
    </source>
</evidence>
<evidence type="ECO:0000313" key="5">
    <source>
        <dbReference type="Proteomes" id="UP000092420"/>
    </source>
</evidence>
<dbReference type="PROSITE" id="PS50968">
    <property type="entry name" value="BIOTINYL_LIPOYL"/>
    <property type="match status" value="1"/>
</dbReference>
<evidence type="ECO:0000313" key="3">
    <source>
        <dbReference type="EMBL" id="KYC53774.1"/>
    </source>
</evidence>
<gene>
    <name evidence="4" type="primary">pycB_3</name>
    <name evidence="3" type="ORF">AN188_01385</name>
    <name evidence="4" type="ORF">APG09_01381</name>
</gene>
<dbReference type="InterPro" id="IPR001882">
    <property type="entry name" value="Biotin_BS"/>
</dbReference>
<keyword evidence="4" id="KW-0670">Pyruvate</keyword>
<dbReference type="Proteomes" id="UP000092420">
    <property type="component" value="Unassembled WGS sequence"/>
</dbReference>
<dbReference type="InterPro" id="IPR011053">
    <property type="entry name" value="Single_hybrid_motif"/>
</dbReference>
<comment type="caution">
    <text evidence="4">The sequence shown here is derived from an EMBL/GenBank/DDBJ whole genome shotgun (WGS) entry which is preliminary data.</text>
</comment>
<dbReference type="CDD" id="cd06850">
    <property type="entry name" value="biotinyl_domain"/>
    <property type="match status" value="1"/>
</dbReference>
<evidence type="ECO:0000313" key="4">
    <source>
        <dbReference type="EMBL" id="KYC56400.1"/>
    </source>
</evidence>
<dbReference type="EC" id="6.4.1.1" evidence="4"/>
<evidence type="ECO:0000259" key="2">
    <source>
        <dbReference type="PROSITE" id="PS50968"/>
    </source>
</evidence>
<dbReference type="PANTHER" id="PTHR45266:SF3">
    <property type="entry name" value="OXALOACETATE DECARBOXYLASE ALPHA CHAIN"/>
    <property type="match status" value="1"/>
</dbReference>
<dbReference type="EMBL" id="LNJE01000020">
    <property type="protein sequence ID" value="KYC56400.1"/>
    <property type="molecule type" value="Genomic_DNA"/>
</dbReference>
<keyword evidence="4" id="KW-0436">Ligase</keyword>
<sequence length="74" mass="8186">MTDSILRSPLPGIIQSIIVKEGQIIKRGDAVVLISVMKMESPVVANANGRIKRLLIKELDEISYGEALLIIEER</sequence>
<dbReference type="Pfam" id="PF00364">
    <property type="entry name" value="Biotin_lipoyl"/>
    <property type="match status" value="1"/>
</dbReference>
<dbReference type="AlphaFoldDB" id="A0A150JGQ2"/>
<organism evidence="4">
    <name type="scientific">Candidatus Methanofastidiosum methylothiophilum</name>
    <dbReference type="NCBI Taxonomy" id="1705564"/>
    <lineage>
        <taxon>Archaea</taxon>
        <taxon>Methanobacteriati</taxon>
        <taxon>Methanobacteriota</taxon>
        <taxon>Stenosarchaea group</taxon>
        <taxon>Candidatus Methanofastidiosia</taxon>
        <taxon>Candidatus Methanofastidiosales</taxon>
        <taxon>Candidatus Methanofastidiosaceae</taxon>
        <taxon>Candidatus Methanofastidiosum</taxon>
    </lineage>
</organism>
<dbReference type="EMBL" id="LNJB01000022">
    <property type="protein sequence ID" value="KYC53774.1"/>
    <property type="molecule type" value="Genomic_DNA"/>
</dbReference>
<dbReference type="InterPro" id="IPR000089">
    <property type="entry name" value="Biotin_lipoyl"/>
</dbReference>
<dbReference type="PROSITE" id="PS00188">
    <property type="entry name" value="BIOTIN"/>
    <property type="match status" value="1"/>
</dbReference>
<protein>
    <submittedName>
        <fullName evidence="4">Pyruvate carboxylase subunit B</fullName>
        <ecNumber evidence="4">6.4.1.1</ecNumber>
    </submittedName>
</protein>
<dbReference type="InterPro" id="IPR050709">
    <property type="entry name" value="Biotin_Carboxyl_Carrier/Decarb"/>
</dbReference>
<reference evidence="4 5" key="1">
    <citation type="journal article" date="2016" name="ISME J.">
        <title>Chasing the elusive Euryarchaeota class WSA2: genomes reveal a uniquely fastidious methyl-reducing methanogen.</title>
        <authorList>
            <person name="Nobu M.K."/>
            <person name="Narihiro T."/>
            <person name="Kuroda K."/>
            <person name="Mei R."/>
            <person name="Liu W.T."/>
        </authorList>
    </citation>
    <scope>NUCLEOTIDE SEQUENCE [LARGE SCALE GENOMIC DNA]</scope>
    <source>
        <strain evidence="3">ADurb1013_Bin02101</strain>
        <strain evidence="4">ADurb1213_Bin02801</strain>
    </source>
</reference>
<accession>A0A150JGQ2</accession>
<keyword evidence="1" id="KW-0092">Biotin</keyword>
<accession>A0A150JEP3</accession>
<feature type="domain" description="Lipoyl-binding" evidence="2">
    <location>
        <begin position="1"/>
        <end position="72"/>
    </location>
</feature>